<dbReference type="InterPro" id="IPR015943">
    <property type="entry name" value="WD40/YVTN_repeat-like_dom_sf"/>
</dbReference>
<dbReference type="EMBL" id="RBIM01000004">
    <property type="protein sequence ID" value="RKQ96457.1"/>
    <property type="molecule type" value="Genomic_DNA"/>
</dbReference>
<dbReference type="AlphaFoldDB" id="A0A495D3H1"/>
<accession>A0A495D3H1</accession>
<dbReference type="RefSeq" id="WP_121210993.1">
    <property type="nucleotide sequence ID" value="NZ_RBIM01000004.1"/>
</dbReference>
<dbReference type="PROSITE" id="PS51257">
    <property type="entry name" value="PROKAR_LIPOPROTEIN"/>
    <property type="match status" value="1"/>
</dbReference>
<dbReference type="PANTHER" id="PTHR47199">
    <property type="entry name" value="PHOTOSYSTEM II STABILITY/ASSEMBLY FACTOR HCF136, CHLOROPLASTIC"/>
    <property type="match status" value="1"/>
</dbReference>
<dbReference type="Proteomes" id="UP000273675">
    <property type="component" value="Unassembled WGS sequence"/>
</dbReference>
<gene>
    <name evidence="1" type="ORF">C7435_1787</name>
</gene>
<dbReference type="PANTHER" id="PTHR47199:SF2">
    <property type="entry name" value="PHOTOSYSTEM II STABILITY_ASSEMBLY FACTOR HCF136, CHLOROPLASTIC"/>
    <property type="match status" value="1"/>
</dbReference>
<organism evidence="1 2">
    <name type="scientific">Maricaulis maris</name>
    <dbReference type="NCBI Taxonomy" id="74318"/>
    <lineage>
        <taxon>Bacteria</taxon>
        <taxon>Pseudomonadati</taxon>
        <taxon>Pseudomonadota</taxon>
        <taxon>Alphaproteobacteria</taxon>
        <taxon>Maricaulales</taxon>
        <taxon>Maricaulaceae</taxon>
        <taxon>Maricaulis</taxon>
    </lineage>
</organism>
<proteinExistence type="predicted"/>
<reference evidence="1 2" key="1">
    <citation type="submission" date="2018-10" db="EMBL/GenBank/DDBJ databases">
        <title>Genomic Encyclopedia of Type Strains, Phase IV (KMG-IV): sequencing the most valuable type-strain genomes for metagenomic binning, comparative biology and taxonomic classification.</title>
        <authorList>
            <person name="Goeker M."/>
        </authorList>
    </citation>
    <scope>NUCLEOTIDE SEQUENCE [LARGE SCALE GENOMIC DNA]</scope>
    <source>
        <strain evidence="1 2">DSM 4734</strain>
    </source>
</reference>
<evidence type="ECO:0000313" key="1">
    <source>
        <dbReference type="EMBL" id="RKQ96457.1"/>
    </source>
</evidence>
<dbReference type="Gene3D" id="2.130.10.10">
    <property type="entry name" value="YVTN repeat-like/Quinoprotein amine dehydrogenase"/>
    <property type="match status" value="2"/>
</dbReference>
<dbReference type="SUPFAM" id="SSF110296">
    <property type="entry name" value="Oligoxyloglucan reducing end-specific cellobiohydrolase"/>
    <property type="match status" value="1"/>
</dbReference>
<evidence type="ECO:0008006" key="3">
    <source>
        <dbReference type="Google" id="ProtNLM"/>
    </source>
</evidence>
<protein>
    <recommendedName>
        <fullName evidence="3">Photosynthesis system II assembly factor Ycf48/Hcf136-like domain-containing protein</fullName>
    </recommendedName>
</protein>
<comment type="caution">
    <text evidence="1">The sequence shown here is derived from an EMBL/GenBank/DDBJ whole genome shotgun (WGS) entry which is preliminary data.</text>
</comment>
<evidence type="ECO:0000313" key="2">
    <source>
        <dbReference type="Proteomes" id="UP000273675"/>
    </source>
</evidence>
<dbReference type="OrthoDB" id="9764804at2"/>
<sequence length="344" mass="35414">MKRQSRFGLATVALALTGCSAETWQVERQDSGVTTSLRGLSVVSDQVVWIGAPEGGVLRTLDGGLSWQVTTAGPAEGADLRSAHGFDDSHALFITAGQPARILETRDGGASFTIAWEDGSGSAFFDSLAFWDDRQGLAFSDPVDGQFLILRTRDGGASWEQVEGLPEPLDGEAGFAASNTSIALAPDGCAYIGTGGGAIARVLASCDFGESWVARPAPLAAGSGGAGIFALAAGPDGLLAAVGGDYQDPERRDGTFALTRDGGASWVWGDPQPNGYRSDISPLGDGWMSVGTNGVDLGRVSGDTISWEASGWEIAAPNAVAFSPSGETGWIIGANGGIWRLTAQ</sequence>
<dbReference type="CDD" id="cd15482">
    <property type="entry name" value="Sialidase_non-viral"/>
    <property type="match status" value="1"/>
</dbReference>
<name>A0A495D3H1_9PROT</name>